<dbReference type="InterPro" id="IPR027417">
    <property type="entry name" value="P-loop_NTPase"/>
</dbReference>
<dbReference type="GO" id="GO:0005524">
    <property type="term" value="F:ATP binding"/>
    <property type="evidence" value="ECO:0007669"/>
    <property type="project" value="InterPro"/>
</dbReference>
<dbReference type="GO" id="GO:0003677">
    <property type="term" value="F:DNA binding"/>
    <property type="evidence" value="ECO:0007669"/>
    <property type="project" value="InterPro"/>
</dbReference>
<organism evidence="3 4">
    <name type="scientific">Sodaliphilus pleomorphus</name>
    <dbReference type="NCBI Taxonomy" id="2606626"/>
    <lineage>
        <taxon>Bacteria</taxon>
        <taxon>Pseudomonadati</taxon>
        <taxon>Bacteroidota</taxon>
        <taxon>Bacteroidia</taxon>
        <taxon>Bacteroidales</taxon>
        <taxon>Muribaculaceae</taxon>
        <taxon>Sodaliphilus</taxon>
    </lineage>
</organism>
<evidence type="ECO:0000313" key="3">
    <source>
        <dbReference type="EMBL" id="MSS16234.1"/>
    </source>
</evidence>
<dbReference type="InterPro" id="IPR050742">
    <property type="entry name" value="Helicase_Restrict-Modif_Enz"/>
</dbReference>
<dbReference type="SMART" id="SM00487">
    <property type="entry name" value="DEXDc"/>
    <property type="match status" value="1"/>
</dbReference>
<evidence type="ECO:0000259" key="1">
    <source>
        <dbReference type="PROSITE" id="PS51192"/>
    </source>
</evidence>
<feature type="domain" description="Helicase ATP-binding" evidence="1">
    <location>
        <begin position="21"/>
        <end position="150"/>
    </location>
</feature>
<comment type="caution">
    <text evidence="3">The sequence shown here is derived from an EMBL/GenBank/DDBJ whole genome shotgun (WGS) entry which is preliminary data.</text>
</comment>
<feature type="domain" description="Helicase C-terminal" evidence="2">
    <location>
        <begin position="247"/>
        <end position="402"/>
    </location>
</feature>
<dbReference type="AlphaFoldDB" id="A0A6L5XBX9"/>
<dbReference type="PROSITE" id="PS51192">
    <property type="entry name" value="HELICASE_ATP_BIND_1"/>
    <property type="match status" value="1"/>
</dbReference>
<dbReference type="InterPro" id="IPR006935">
    <property type="entry name" value="Helicase/UvrB_N"/>
</dbReference>
<dbReference type="Pfam" id="PF00271">
    <property type="entry name" value="Helicase_C"/>
    <property type="match status" value="1"/>
</dbReference>
<dbReference type="GO" id="GO:0005829">
    <property type="term" value="C:cytosol"/>
    <property type="evidence" value="ECO:0007669"/>
    <property type="project" value="TreeGrafter"/>
</dbReference>
<dbReference type="InterPro" id="IPR001650">
    <property type="entry name" value="Helicase_C-like"/>
</dbReference>
<dbReference type="PROSITE" id="PS51194">
    <property type="entry name" value="HELICASE_CTER"/>
    <property type="match status" value="1"/>
</dbReference>
<dbReference type="Pfam" id="PF04851">
    <property type="entry name" value="ResIII"/>
    <property type="match status" value="1"/>
</dbReference>
<dbReference type="PANTHER" id="PTHR47396:SF1">
    <property type="entry name" value="ATP-DEPENDENT HELICASE IRC3-RELATED"/>
    <property type="match status" value="1"/>
</dbReference>
<dbReference type="GO" id="GO:0016787">
    <property type="term" value="F:hydrolase activity"/>
    <property type="evidence" value="ECO:0007669"/>
    <property type="project" value="InterPro"/>
</dbReference>
<evidence type="ECO:0000259" key="2">
    <source>
        <dbReference type="PROSITE" id="PS51194"/>
    </source>
</evidence>
<keyword evidence="3" id="KW-0547">Nucleotide-binding</keyword>
<sequence>MKYTLRPYQQEASDAAVKFFSDKTTAKHNGLLILPTGAGKSLVIADIASKIDEPLIVLQPSREILEQNYAKLMSYGVWDCSIYSASLNRKEINRITFATIGSVMAHLDDFNVFHKILIDECHLVNPRGGQYKEFIEAVEGRQVIGLTATPYRLGQTIDPKTINSKWKKYGSILKFLTRTRPRVFDQVLYYCQVKTLLEGGFLAKLRYFDMNALELDRVKLNSTGADYDDESLFKEFERVGFFEYTLNIVKRVMRPKDGSLRHGILVFCRFVEDAERLADELCGFCEVVSGATPKKEREAILERFKSGETEVVANVGVLTTGFDFPALDTIILARPTMSLALFYQMVGRAIRPYPGKDGWVIDLCGSVTKFGKVEELWLDHDERGGWIITSNGKQLTNIMMTK</sequence>
<protein>
    <submittedName>
        <fullName evidence="3">DEAD/DEAH box helicase</fullName>
    </submittedName>
</protein>
<name>A0A6L5XBX9_9BACT</name>
<dbReference type="SUPFAM" id="SSF52540">
    <property type="entry name" value="P-loop containing nucleoside triphosphate hydrolases"/>
    <property type="match status" value="1"/>
</dbReference>
<keyword evidence="3" id="KW-0347">Helicase</keyword>
<dbReference type="SMART" id="SM00490">
    <property type="entry name" value="HELICc"/>
    <property type="match status" value="1"/>
</dbReference>
<dbReference type="RefSeq" id="WP_154327979.1">
    <property type="nucleotide sequence ID" value="NZ_CP045696.1"/>
</dbReference>
<accession>A0A6L5XBX9</accession>
<keyword evidence="3" id="KW-0067">ATP-binding</keyword>
<proteinExistence type="predicted"/>
<keyword evidence="4" id="KW-1185">Reference proteome</keyword>
<dbReference type="InterPro" id="IPR014001">
    <property type="entry name" value="Helicase_ATP-bd"/>
</dbReference>
<dbReference type="Proteomes" id="UP000483362">
    <property type="component" value="Unassembled WGS sequence"/>
</dbReference>
<dbReference type="GO" id="GO:0004386">
    <property type="term" value="F:helicase activity"/>
    <property type="evidence" value="ECO:0007669"/>
    <property type="project" value="UniProtKB-KW"/>
</dbReference>
<evidence type="ECO:0000313" key="4">
    <source>
        <dbReference type="Proteomes" id="UP000483362"/>
    </source>
</evidence>
<dbReference type="Gene3D" id="3.40.50.300">
    <property type="entry name" value="P-loop containing nucleotide triphosphate hydrolases"/>
    <property type="match status" value="2"/>
</dbReference>
<dbReference type="PANTHER" id="PTHR47396">
    <property type="entry name" value="TYPE I RESTRICTION ENZYME ECOKI R PROTEIN"/>
    <property type="match status" value="1"/>
</dbReference>
<reference evidence="3 4" key="1">
    <citation type="submission" date="2019-08" db="EMBL/GenBank/DDBJ databases">
        <title>In-depth cultivation of the pig gut microbiome towards novel bacterial diversity and tailored functional studies.</title>
        <authorList>
            <person name="Wylensek D."/>
            <person name="Hitch T.C.A."/>
            <person name="Clavel T."/>
        </authorList>
    </citation>
    <scope>NUCLEOTIDE SEQUENCE [LARGE SCALE GENOMIC DNA]</scope>
    <source>
        <strain evidence="3 4">Oil-RF-744-WCA-WT-10</strain>
    </source>
</reference>
<gene>
    <name evidence="3" type="ORF">FYJ29_00365</name>
</gene>
<keyword evidence="3" id="KW-0378">Hydrolase</keyword>
<dbReference type="EMBL" id="VULT01000001">
    <property type="protein sequence ID" value="MSS16234.1"/>
    <property type="molecule type" value="Genomic_DNA"/>
</dbReference>